<evidence type="ECO:0000313" key="3">
    <source>
        <dbReference type="Proteomes" id="UP000812287"/>
    </source>
</evidence>
<sequence>MSPSEYPSPSIGITANSRNHPSTNTFKEIESTLLLVLSSHDLREPKVATGQLRLRAFDRLVRTEMSGDKQSRSQKNSDRENFHVDGWSTQCDEESLKGLGHILDGRLRRRVRVYAGILYQNLLKKYRVETKMCVTRFYPIKMADEYVNTKACFSSVLSSSSSQNIRLNVRGRGAARITVHLYPYNDDDIDSDFAKFLSANRYMSHAIPSAND</sequence>
<keyword evidence="3" id="KW-1185">Reference proteome</keyword>
<dbReference type="Proteomes" id="UP000812287">
    <property type="component" value="Unassembled WGS sequence"/>
</dbReference>
<proteinExistence type="predicted"/>
<name>A0A9P7VQM5_9AGAR</name>
<organism evidence="2 3">
    <name type="scientific">Guyanagaster necrorhizus</name>
    <dbReference type="NCBI Taxonomy" id="856835"/>
    <lineage>
        <taxon>Eukaryota</taxon>
        <taxon>Fungi</taxon>
        <taxon>Dikarya</taxon>
        <taxon>Basidiomycota</taxon>
        <taxon>Agaricomycotina</taxon>
        <taxon>Agaricomycetes</taxon>
        <taxon>Agaricomycetidae</taxon>
        <taxon>Agaricales</taxon>
        <taxon>Marasmiineae</taxon>
        <taxon>Physalacriaceae</taxon>
        <taxon>Guyanagaster</taxon>
    </lineage>
</organism>
<reference evidence="2" key="1">
    <citation type="submission" date="2020-11" db="EMBL/GenBank/DDBJ databases">
        <title>Adaptations for nitrogen fixation in a non-lichenized fungal sporocarp promotes dispersal by wood-feeding termites.</title>
        <authorList>
            <consortium name="DOE Joint Genome Institute"/>
            <person name="Koch R.A."/>
            <person name="Yoon G."/>
            <person name="Arayal U."/>
            <person name="Lail K."/>
            <person name="Amirebrahimi M."/>
            <person name="Labutti K."/>
            <person name="Lipzen A."/>
            <person name="Riley R."/>
            <person name="Barry K."/>
            <person name="Henrissat B."/>
            <person name="Grigoriev I.V."/>
            <person name="Herr J.R."/>
            <person name="Aime M.C."/>
        </authorList>
    </citation>
    <scope>NUCLEOTIDE SEQUENCE</scope>
    <source>
        <strain evidence="2">MCA 3950</strain>
    </source>
</reference>
<evidence type="ECO:0000313" key="2">
    <source>
        <dbReference type="EMBL" id="KAG7445633.1"/>
    </source>
</evidence>
<dbReference type="EMBL" id="MU250536">
    <property type="protein sequence ID" value="KAG7445633.1"/>
    <property type="molecule type" value="Genomic_DNA"/>
</dbReference>
<feature type="region of interest" description="Disordered" evidence="1">
    <location>
        <begin position="1"/>
        <end position="23"/>
    </location>
</feature>
<dbReference type="AlphaFoldDB" id="A0A9P7VQM5"/>
<dbReference type="RefSeq" id="XP_043039133.1">
    <property type="nucleotide sequence ID" value="XM_043177265.1"/>
</dbReference>
<protein>
    <submittedName>
        <fullName evidence="2">Uncharacterized protein</fullName>
    </submittedName>
</protein>
<gene>
    <name evidence="2" type="ORF">BT62DRAFT_1006662</name>
</gene>
<accession>A0A9P7VQM5</accession>
<comment type="caution">
    <text evidence="2">The sequence shown here is derived from an EMBL/GenBank/DDBJ whole genome shotgun (WGS) entry which is preliminary data.</text>
</comment>
<dbReference type="GeneID" id="66099552"/>
<evidence type="ECO:0000256" key="1">
    <source>
        <dbReference type="SAM" id="MobiDB-lite"/>
    </source>
</evidence>